<dbReference type="STRING" id="1798657.A2648_02980"/>
<evidence type="ECO:0000256" key="1">
    <source>
        <dbReference type="SAM" id="Phobius"/>
    </source>
</evidence>
<feature type="transmembrane region" description="Helical" evidence="1">
    <location>
        <begin position="38"/>
        <end position="57"/>
    </location>
</feature>
<dbReference type="Proteomes" id="UP000178841">
    <property type="component" value="Unassembled WGS sequence"/>
</dbReference>
<dbReference type="AlphaFoldDB" id="A0A1G2CRV9"/>
<dbReference type="EMBL" id="MHLH01000011">
    <property type="protein sequence ID" value="OGZ04099.1"/>
    <property type="molecule type" value="Genomic_DNA"/>
</dbReference>
<evidence type="ECO:0000313" key="2">
    <source>
        <dbReference type="EMBL" id="OGZ04099.1"/>
    </source>
</evidence>
<keyword evidence="1" id="KW-0812">Transmembrane</keyword>
<keyword evidence="1" id="KW-1133">Transmembrane helix</keyword>
<dbReference type="InterPro" id="IPR043993">
    <property type="entry name" value="T4SS_pilin"/>
</dbReference>
<sequence>MIKKIFKLVLSFGLLTPIIVFAARYNNVSDLFEFFTNLINTAIIPVLVGLALVYFLWGAGLFIKNADDTSKRSEGRMFMLYGVIGLFVIIAIWGLVQVLLGTFGIPLVSPRFPV</sequence>
<accession>A0A1G2CRV9</accession>
<name>A0A1G2CRV9_9BACT</name>
<feature type="transmembrane region" description="Helical" evidence="1">
    <location>
        <begin position="78"/>
        <end position="105"/>
    </location>
</feature>
<reference evidence="2 3" key="1">
    <citation type="journal article" date="2016" name="Nat. Commun.">
        <title>Thousands of microbial genomes shed light on interconnected biogeochemical processes in an aquifer system.</title>
        <authorList>
            <person name="Anantharaman K."/>
            <person name="Brown C.T."/>
            <person name="Hug L.A."/>
            <person name="Sharon I."/>
            <person name="Castelle C.J."/>
            <person name="Probst A.J."/>
            <person name="Thomas B.C."/>
            <person name="Singh A."/>
            <person name="Wilkins M.J."/>
            <person name="Karaoz U."/>
            <person name="Brodie E.L."/>
            <person name="Williams K.H."/>
            <person name="Hubbard S.S."/>
            <person name="Banfield J.F."/>
        </authorList>
    </citation>
    <scope>NUCLEOTIDE SEQUENCE [LARGE SCALE GENOMIC DNA]</scope>
</reference>
<dbReference type="Pfam" id="PF18895">
    <property type="entry name" value="T4SS_pilin"/>
    <property type="match status" value="1"/>
</dbReference>
<comment type="caution">
    <text evidence="2">The sequence shown here is derived from an EMBL/GenBank/DDBJ whole genome shotgun (WGS) entry which is preliminary data.</text>
</comment>
<keyword evidence="1" id="KW-0472">Membrane</keyword>
<evidence type="ECO:0000313" key="3">
    <source>
        <dbReference type="Proteomes" id="UP000178841"/>
    </source>
</evidence>
<organism evidence="2 3">
    <name type="scientific">Candidatus Lloydbacteria bacterium RIFCSPHIGHO2_01_FULL_41_20</name>
    <dbReference type="NCBI Taxonomy" id="1798657"/>
    <lineage>
        <taxon>Bacteria</taxon>
        <taxon>Candidatus Lloydiibacteriota</taxon>
    </lineage>
</organism>
<proteinExistence type="predicted"/>
<gene>
    <name evidence="2" type="ORF">A2648_02980</name>
</gene>
<protein>
    <submittedName>
        <fullName evidence="2">Uncharacterized protein</fullName>
    </submittedName>
</protein>